<evidence type="ECO:0000256" key="1">
    <source>
        <dbReference type="SAM" id="MobiDB-lite"/>
    </source>
</evidence>
<name>A0A6J4VIQ1_9BACT</name>
<dbReference type="AlphaFoldDB" id="A0A6J4VIQ1"/>
<dbReference type="EMBL" id="CADCWN010000227">
    <property type="protein sequence ID" value="CAA9580299.1"/>
    <property type="molecule type" value="Genomic_DNA"/>
</dbReference>
<accession>A0A6J4VIQ1</accession>
<gene>
    <name evidence="2" type="ORF">AVDCRST_MAG18-3033</name>
</gene>
<feature type="non-terminal residue" evidence="2">
    <location>
        <position position="141"/>
    </location>
</feature>
<sequence>GCKALARALWPHREFRRGHPTARSVYPTRCGWSGNGNGDTIGARECRPDPNDDAHSRAERGDGRAEHRADTPCDGHGRGTCGYGNRTSGGGRAEICRPIRRYAERDRRSVRRDGPADHRRELAAEPRSAPAGPRANHPGPV</sequence>
<feature type="compositionally biased region" description="Basic and acidic residues" evidence="1">
    <location>
        <begin position="42"/>
        <end position="77"/>
    </location>
</feature>
<feature type="compositionally biased region" description="Gly residues" evidence="1">
    <location>
        <begin position="78"/>
        <end position="92"/>
    </location>
</feature>
<organism evidence="2">
    <name type="scientific">uncultured Thermomicrobiales bacterium</name>
    <dbReference type="NCBI Taxonomy" id="1645740"/>
    <lineage>
        <taxon>Bacteria</taxon>
        <taxon>Pseudomonadati</taxon>
        <taxon>Thermomicrobiota</taxon>
        <taxon>Thermomicrobia</taxon>
        <taxon>Thermomicrobiales</taxon>
        <taxon>environmental samples</taxon>
    </lineage>
</organism>
<feature type="region of interest" description="Disordered" evidence="1">
    <location>
        <begin position="31"/>
        <end position="141"/>
    </location>
</feature>
<proteinExistence type="predicted"/>
<reference evidence="2" key="1">
    <citation type="submission" date="2020-02" db="EMBL/GenBank/DDBJ databases">
        <authorList>
            <person name="Meier V. D."/>
        </authorList>
    </citation>
    <scope>NUCLEOTIDE SEQUENCE</scope>
    <source>
        <strain evidence="2">AVDCRST_MAG18</strain>
    </source>
</reference>
<feature type="non-terminal residue" evidence="2">
    <location>
        <position position="1"/>
    </location>
</feature>
<feature type="compositionally biased region" description="Basic and acidic residues" evidence="1">
    <location>
        <begin position="94"/>
        <end position="124"/>
    </location>
</feature>
<evidence type="ECO:0000313" key="2">
    <source>
        <dbReference type="EMBL" id="CAA9580299.1"/>
    </source>
</evidence>
<protein>
    <submittedName>
        <fullName evidence="2">CBM50</fullName>
    </submittedName>
</protein>